<comment type="caution">
    <text evidence="3">The sequence shown here is derived from an EMBL/GenBank/DDBJ whole genome shotgun (WGS) entry which is preliminary data.</text>
</comment>
<feature type="domain" description="Putative metallopeptidase" evidence="2">
    <location>
        <begin position="7"/>
        <end position="257"/>
    </location>
</feature>
<dbReference type="EMBL" id="DVMY01000026">
    <property type="protein sequence ID" value="HIU36881.1"/>
    <property type="molecule type" value="Genomic_DNA"/>
</dbReference>
<organism evidence="3 4">
    <name type="scientific">Candidatus Aphodousia faecigallinarum</name>
    <dbReference type="NCBI Taxonomy" id="2840677"/>
    <lineage>
        <taxon>Bacteria</taxon>
        <taxon>Pseudomonadati</taxon>
        <taxon>Pseudomonadota</taxon>
        <taxon>Betaproteobacteria</taxon>
        <taxon>Burkholderiales</taxon>
        <taxon>Sutterellaceae</taxon>
        <taxon>Sutterellaceae incertae sedis</taxon>
        <taxon>Candidatus Aphodousia</taxon>
    </lineage>
</organism>
<dbReference type="Pfam" id="PF09967">
    <property type="entry name" value="DUF2201"/>
    <property type="match status" value="1"/>
</dbReference>
<evidence type="ECO:0000259" key="1">
    <source>
        <dbReference type="Pfam" id="PF09967"/>
    </source>
</evidence>
<dbReference type="PANTHER" id="PTHR38730:SF1">
    <property type="entry name" value="SLL7028 PROTEIN"/>
    <property type="match status" value="1"/>
</dbReference>
<evidence type="ECO:0000313" key="3">
    <source>
        <dbReference type="EMBL" id="HIU36881.1"/>
    </source>
</evidence>
<evidence type="ECO:0000259" key="2">
    <source>
        <dbReference type="Pfam" id="PF13203"/>
    </source>
</evidence>
<dbReference type="Proteomes" id="UP000824083">
    <property type="component" value="Unassembled WGS sequence"/>
</dbReference>
<evidence type="ECO:0000313" key="4">
    <source>
        <dbReference type="Proteomes" id="UP000824083"/>
    </source>
</evidence>
<sequence length="397" mass="45032">MTNPVDKLLQAKTHLALKEPFFSTMLYRFPMIETGIIPFAAVTPRGQILYNAQAIEKLSVDEIIFLLCHEVLHIAFSHTLRRGNRDHMIFNVACDAVINETLIELGVGRFIEDGVRLENAQNRYAEDIYDEIFANVKFIRLTYDLIFSGDKNITGIKGDSLGKARKIYGDTISDSLAKDLDNEVKLAVAEAITKQKMMGKGMGHAMGKLITLLEDYVLTEKLPWHVLLGQYMNKFVNQNQSWRRPNKRFSVVYLPSVDKEARMGTLVVGIDTSGSISDEKLACFGRHLFDVIEECKPEEVFVLWCDTQVAKVENHQWQEVPFELKAAGRGGTDMRSINKWVSENAPEADACVIFTDGLTPYPEKNEEEIPTLWVITNKLPSIPDHIHVVFFEMDEDS</sequence>
<gene>
    <name evidence="3" type="ORF">IAC56_01165</name>
</gene>
<reference evidence="3" key="2">
    <citation type="journal article" date="2021" name="PeerJ">
        <title>Extensive microbial diversity within the chicken gut microbiome revealed by metagenomics and culture.</title>
        <authorList>
            <person name="Gilroy R."/>
            <person name="Ravi A."/>
            <person name="Getino M."/>
            <person name="Pursley I."/>
            <person name="Horton D.L."/>
            <person name="Alikhan N.F."/>
            <person name="Baker D."/>
            <person name="Gharbi K."/>
            <person name="Hall N."/>
            <person name="Watson M."/>
            <person name="Adriaenssens E.M."/>
            <person name="Foster-Nyarko E."/>
            <person name="Jarju S."/>
            <person name="Secka A."/>
            <person name="Antonio M."/>
            <person name="Oren A."/>
            <person name="Chaudhuri R.R."/>
            <person name="La Ragione R."/>
            <person name="Hildebrand F."/>
            <person name="Pallen M.J."/>
        </authorList>
    </citation>
    <scope>NUCLEOTIDE SEQUENCE</scope>
    <source>
        <strain evidence="3">7463</strain>
    </source>
</reference>
<feature type="domain" description="VWA-like" evidence="1">
    <location>
        <begin position="266"/>
        <end position="377"/>
    </location>
</feature>
<dbReference type="AlphaFoldDB" id="A0A9D1LFG6"/>
<dbReference type="InterPro" id="IPR018698">
    <property type="entry name" value="VWA-like_dom"/>
</dbReference>
<protein>
    <submittedName>
        <fullName evidence="3">Uncharacterized protein</fullName>
    </submittedName>
</protein>
<dbReference type="InterPro" id="IPR025154">
    <property type="entry name" value="Put_metallopeptidase_dom"/>
</dbReference>
<reference evidence="3" key="1">
    <citation type="submission" date="2020-10" db="EMBL/GenBank/DDBJ databases">
        <authorList>
            <person name="Gilroy R."/>
        </authorList>
    </citation>
    <scope>NUCLEOTIDE SEQUENCE</scope>
    <source>
        <strain evidence="3">7463</strain>
    </source>
</reference>
<dbReference type="PANTHER" id="PTHR38730">
    <property type="entry name" value="SLL7028 PROTEIN"/>
    <property type="match status" value="1"/>
</dbReference>
<dbReference type="Pfam" id="PF13203">
    <property type="entry name" value="DUF2201_N"/>
    <property type="match status" value="1"/>
</dbReference>
<name>A0A9D1LFG6_9BURK</name>
<accession>A0A9D1LFG6</accession>
<proteinExistence type="predicted"/>